<dbReference type="Proteomes" id="UP000287033">
    <property type="component" value="Unassembled WGS sequence"/>
</dbReference>
<evidence type="ECO:0000256" key="1">
    <source>
        <dbReference type="SAM" id="MobiDB-lite"/>
    </source>
</evidence>
<reference evidence="2 3" key="1">
    <citation type="journal article" date="2018" name="Nat. Ecol. Evol.">
        <title>Shark genomes provide insights into elasmobranch evolution and the origin of vertebrates.</title>
        <authorList>
            <person name="Hara Y"/>
            <person name="Yamaguchi K"/>
            <person name="Onimaru K"/>
            <person name="Kadota M"/>
            <person name="Koyanagi M"/>
            <person name="Keeley SD"/>
            <person name="Tatsumi K"/>
            <person name="Tanaka K"/>
            <person name="Motone F"/>
            <person name="Kageyama Y"/>
            <person name="Nozu R"/>
            <person name="Adachi N"/>
            <person name="Nishimura O"/>
            <person name="Nakagawa R"/>
            <person name="Tanegashima C"/>
            <person name="Kiyatake I"/>
            <person name="Matsumoto R"/>
            <person name="Murakumo K"/>
            <person name="Nishida K"/>
            <person name="Terakita A"/>
            <person name="Kuratani S"/>
            <person name="Sato K"/>
            <person name="Hyodo S Kuraku.S."/>
        </authorList>
    </citation>
    <scope>NUCLEOTIDE SEQUENCE [LARGE SCALE GENOMIC DNA]</scope>
</reference>
<name>A0A401RLT9_CHIPU</name>
<dbReference type="AlphaFoldDB" id="A0A401RLT9"/>
<evidence type="ECO:0000313" key="3">
    <source>
        <dbReference type="Proteomes" id="UP000287033"/>
    </source>
</evidence>
<feature type="compositionally biased region" description="Basic and acidic residues" evidence="1">
    <location>
        <begin position="8"/>
        <end position="21"/>
    </location>
</feature>
<sequence length="42" mass="4508">SAENESAPDTKDSKESSERKIKVIASGRDDDSAENESSPDPK</sequence>
<feature type="region of interest" description="Disordered" evidence="1">
    <location>
        <begin position="1"/>
        <end position="42"/>
    </location>
</feature>
<evidence type="ECO:0000313" key="2">
    <source>
        <dbReference type="EMBL" id="GCC19115.1"/>
    </source>
</evidence>
<keyword evidence="3" id="KW-1185">Reference proteome</keyword>
<feature type="non-terminal residue" evidence="2">
    <location>
        <position position="42"/>
    </location>
</feature>
<dbReference type="EMBL" id="BEZZ01006247">
    <property type="protein sequence ID" value="GCC19115.1"/>
    <property type="molecule type" value="Genomic_DNA"/>
</dbReference>
<gene>
    <name evidence="2" type="ORF">chiPu_0022176</name>
</gene>
<accession>A0A401RLT9</accession>
<protein>
    <submittedName>
        <fullName evidence="2">Uncharacterized protein</fullName>
    </submittedName>
</protein>
<proteinExistence type="predicted"/>
<feature type="non-terminal residue" evidence="2">
    <location>
        <position position="1"/>
    </location>
</feature>
<organism evidence="2 3">
    <name type="scientific">Chiloscyllium punctatum</name>
    <name type="common">Brownbanded bambooshark</name>
    <name type="synonym">Hemiscyllium punctatum</name>
    <dbReference type="NCBI Taxonomy" id="137246"/>
    <lineage>
        <taxon>Eukaryota</taxon>
        <taxon>Metazoa</taxon>
        <taxon>Chordata</taxon>
        <taxon>Craniata</taxon>
        <taxon>Vertebrata</taxon>
        <taxon>Chondrichthyes</taxon>
        <taxon>Elasmobranchii</taxon>
        <taxon>Galeomorphii</taxon>
        <taxon>Galeoidea</taxon>
        <taxon>Orectolobiformes</taxon>
        <taxon>Hemiscylliidae</taxon>
        <taxon>Chiloscyllium</taxon>
    </lineage>
</organism>
<dbReference type="OrthoDB" id="9950568at2759"/>
<comment type="caution">
    <text evidence="2">The sequence shown here is derived from an EMBL/GenBank/DDBJ whole genome shotgun (WGS) entry which is preliminary data.</text>
</comment>